<evidence type="ECO:0000256" key="7">
    <source>
        <dbReference type="ARBA" id="ARBA00022840"/>
    </source>
</evidence>
<keyword evidence="17" id="KW-1185">Reference proteome</keyword>
<evidence type="ECO:0000256" key="9">
    <source>
        <dbReference type="ARBA" id="ARBA00023235"/>
    </source>
</evidence>
<dbReference type="InterPro" id="IPR014001">
    <property type="entry name" value="Helicase_ATP-bd"/>
</dbReference>
<comment type="similarity">
    <text evidence="3">Belongs to the helicase family. RecQ subfamily.</text>
</comment>
<dbReference type="PANTHER" id="PTHR13710">
    <property type="entry name" value="DNA HELICASE RECQ FAMILY MEMBER"/>
    <property type="match status" value="1"/>
</dbReference>
<feature type="compositionally biased region" description="Acidic residues" evidence="13">
    <location>
        <begin position="1025"/>
        <end position="1048"/>
    </location>
</feature>
<dbReference type="Gene3D" id="1.10.10.10">
    <property type="entry name" value="Winged helix-like DNA-binding domain superfamily/Winged helix DNA-binding domain"/>
    <property type="match status" value="1"/>
</dbReference>
<evidence type="ECO:0000256" key="6">
    <source>
        <dbReference type="ARBA" id="ARBA00022806"/>
    </source>
</evidence>
<dbReference type="CDD" id="cd17920">
    <property type="entry name" value="DEXHc_RecQ"/>
    <property type="match status" value="1"/>
</dbReference>
<dbReference type="Gene3D" id="1.10.150.80">
    <property type="entry name" value="HRDC domain"/>
    <property type="match status" value="1"/>
</dbReference>
<dbReference type="SMART" id="SM00490">
    <property type="entry name" value="HELICc"/>
    <property type="match status" value="1"/>
</dbReference>
<dbReference type="Gene3D" id="3.40.50.300">
    <property type="entry name" value="P-loop containing nucleotide triphosphate hydrolases"/>
    <property type="match status" value="2"/>
</dbReference>
<dbReference type="SUPFAM" id="SSF46785">
    <property type="entry name" value="Winged helix' DNA-binding domain"/>
    <property type="match status" value="1"/>
</dbReference>
<evidence type="ECO:0000259" key="15">
    <source>
        <dbReference type="PROSITE" id="PS51194"/>
    </source>
</evidence>
<dbReference type="SMART" id="SM00956">
    <property type="entry name" value="RQC"/>
    <property type="match status" value="1"/>
</dbReference>
<dbReference type="InterPro" id="IPR036390">
    <property type="entry name" value="WH_DNA-bd_sf"/>
</dbReference>
<dbReference type="GO" id="GO:0006260">
    <property type="term" value="P:DNA replication"/>
    <property type="evidence" value="ECO:0007669"/>
    <property type="project" value="InterPro"/>
</dbReference>
<organism evidence="16 17">
    <name type="scientific">Kwoniella dejecticola CBS 10117</name>
    <dbReference type="NCBI Taxonomy" id="1296121"/>
    <lineage>
        <taxon>Eukaryota</taxon>
        <taxon>Fungi</taxon>
        <taxon>Dikarya</taxon>
        <taxon>Basidiomycota</taxon>
        <taxon>Agaricomycotina</taxon>
        <taxon>Tremellomycetes</taxon>
        <taxon>Tremellales</taxon>
        <taxon>Cryptococcaceae</taxon>
        <taxon>Kwoniella</taxon>
    </lineage>
</organism>
<evidence type="ECO:0000256" key="8">
    <source>
        <dbReference type="ARBA" id="ARBA00023125"/>
    </source>
</evidence>
<proteinExistence type="inferred from homology"/>
<feature type="compositionally biased region" description="Low complexity" evidence="13">
    <location>
        <begin position="21"/>
        <end position="34"/>
    </location>
</feature>
<dbReference type="InterPro" id="IPR002464">
    <property type="entry name" value="DNA/RNA_helicase_DEAH_CS"/>
</dbReference>
<dbReference type="InterPro" id="IPR044876">
    <property type="entry name" value="HRDC_dom_sf"/>
</dbReference>
<feature type="compositionally biased region" description="Polar residues" evidence="13">
    <location>
        <begin position="1071"/>
        <end position="1080"/>
    </location>
</feature>
<evidence type="ECO:0000256" key="5">
    <source>
        <dbReference type="ARBA" id="ARBA00022801"/>
    </source>
</evidence>
<comment type="subcellular location">
    <subcellularLocation>
        <location evidence="2">Nucleus</location>
    </subcellularLocation>
</comment>
<keyword evidence="4" id="KW-0547">Nucleotide-binding</keyword>
<dbReference type="GO" id="GO:0043138">
    <property type="term" value="F:3'-5' DNA helicase activity"/>
    <property type="evidence" value="ECO:0007669"/>
    <property type="project" value="UniProtKB-EC"/>
</dbReference>
<evidence type="ECO:0000313" key="17">
    <source>
        <dbReference type="Proteomes" id="UP000078595"/>
    </source>
</evidence>
<evidence type="ECO:0000256" key="13">
    <source>
        <dbReference type="SAM" id="MobiDB-lite"/>
    </source>
</evidence>
<feature type="region of interest" description="Disordered" evidence="13">
    <location>
        <begin position="965"/>
        <end position="984"/>
    </location>
</feature>
<evidence type="ECO:0000256" key="12">
    <source>
        <dbReference type="ARBA" id="ARBA00034808"/>
    </source>
</evidence>
<evidence type="ECO:0000313" key="16">
    <source>
        <dbReference type="EMBL" id="WWC58509.1"/>
    </source>
</evidence>
<comment type="cofactor">
    <cofactor evidence="1">
        <name>Zn(2+)</name>
        <dbReference type="ChEBI" id="CHEBI:29105"/>
    </cofactor>
</comment>
<feature type="compositionally biased region" description="Polar residues" evidence="13">
    <location>
        <begin position="407"/>
        <end position="420"/>
    </location>
</feature>
<feature type="region of interest" description="Disordered" evidence="13">
    <location>
        <begin position="1242"/>
        <end position="1262"/>
    </location>
</feature>
<feature type="region of interest" description="Disordered" evidence="13">
    <location>
        <begin position="200"/>
        <end position="366"/>
    </location>
</feature>
<dbReference type="Pfam" id="PF00270">
    <property type="entry name" value="DEAD"/>
    <property type="match status" value="1"/>
</dbReference>
<evidence type="ECO:0000256" key="10">
    <source>
        <dbReference type="ARBA" id="ARBA00023242"/>
    </source>
</evidence>
<feature type="region of interest" description="Disordered" evidence="13">
    <location>
        <begin position="1"/>
        <end position="42"/>
    </location>
</feature>
<dbReference type="CDD" id="cd18794">
    <property type="entry name" value="SF2_C_RecQ"/>
    <property type="match status" value="1"/>
</dbReference>
<evidence type="ECO:0000256" key="1">
    <source>
        <dbReference type="ARBA" id="ARBA00001947"/>
    </source>
</evidence>
<dbReference type="SUPFAM" id="SSF52540">
    <property type="entry name" value="P-loop containing nucleoside triphosphate hydrolases"/>
    <property type="match status" value="1"/>
</dbReference>
<evidence type="ECO:0000256" key="3">
    <source>
        <dbReference type="ARBA" id="ARBA00005446"/>
    </source>
</evidence>
<dbReference type="GO" id="GO:0005524">
    <property type="term" value="F:ATP binding"/>
    <property type="evidence" value="ECO:0007669"/>
    <property type="project" value="UniProtKB-KW"/>
</dbReference>
<dbReference type="InterPro" id="IPR001650">
    <property type="entry name" value="Helicase_C-like"/>
</dbReference>
<dbReference type="GO" id="GO:0003677">
    <property type="term" value="F:DNA binding"/>
    <property type="evidence" value="ECO:0007669"/>
    <property type="project" value="UniProtKB-KW"/>
</dbReference>
<feature type="region of interest" description="Disordered" evidence="13">
    <location>
        <begin position="72"/>
        <end position="109"/>
    </location>
</feature>
<feature type="compositionally biased region" description="Low complexity" evidence="13">
    <location>
        <begin position="347"/>
        <end position="366"/>
    </location>
</feature>
<keyword evidence="7" id="KW-0067">ATP-binding</keyword>
<dbReference type="GO" id="GO:0005634">
    <property type="term" value="C:nucleus"/>
    <property type="evidence" value="ECO:0007669"/>
    <property type="project" value="UniProtKB-SubCell"/>
</dbReference>
<protein>
    <recommendedName>
        <fullName evidence="12">DNA 3'-5' helicase</fullName>
        <ecNumber evidence="12">5.6.2.4</ecNumber>
    </recommendedName>
</protein>
<accession>A0AAJ8KHK6</accession>
<dbReference type="RefSeq" id="XP_065824336.1">
    <property type="nucleotide sequence ID" value="XM_065968264.1"/>
</dbReference>
<dbReference type="InterPro" id="IPR011545">
    <property type="entry name" value="DEAD/DEAH_box_helicase_dom"/>
</dbReference>
<dbReference type="Proteomes" id="UP000078595">
    <property type="component" value="Chromosome 1"/>
</dbReference>
<keyword evidence="5" id="KW-0378">Hydrolase</keyword>
<evidence type="ECO:0000259" key="14">
    <source>
        <dbReference type="PROSITE" id="PS51192"/>
    </source>
</evidence>
<dbReference type="Pfam" id="PF09382">
    <property type="entry name" value="RQC"/>
    <property type="match status" value="1"/>
</dbReference>
<dbReference type="PROSITE" id="PS51192">
    <property type="entry name" value="HELICASE_ATP_BIND_1"/>
    <property type="match status" value="1"/>
</dbReference>
<dbReference type="GO" id="GO:0009378">
    <property type="term" value="F:four-way junction helicase activity"/>
    <property type="evidence" value="ECO:0007669"/>
    <property type="project" value="TreeGrafter"/>
</dbReference>
<keyword evidence="6" id="KW-0347">Helicase</keyword>
<feature type="region of interest" description="Disordered" evidence="13">
    <location>
        <begin position="1015"/>
        <end position="1080"/>
    </location>
</feature>
<dbReference type="Pfam" id="PF00271">
    <property type="entry name" value="Helicase_C"/>
    <property type="match status" value="1"/>
</dbReference>
<keyword evidence="9" id="KW-0413">Isomerase</keyword>
<dbReference type="InterPro" id="IPR027417">
    <property type="entry name" value="P-loop_NTPase"/>
</dbReference>
<keyword evidence="8" id="KW-0238">DNA-binding</keyword>
<dbReference type="SMART" id="SM00487">
    <property type="entry name" value="DEXDc"/>
    <property type="match status" value="1"/>
</dbReference>
<dbReference type="GO" id="GO:0000724">
    <property type="term" value="P:double-strand break repair via homologous recombination"/>
    <property type="evidence" value="ECO:0007669"/>
    <property type="project" value="TreeGrafter"/>
</dbReference>
<dbReference type="PROSITE" id="PS00690">
    <property type="entry name" value="DEAH_ATP_HELICASE"/>
    <property type="match status" value="1"/>
</dbReference>
<dbReference type="InterPro" id="IPR004589">
    <property type="entry name" value="DNA_helicase_ATP-dep_RecQ"/>
</dbReference>
<dbReference type="GeneID" id="28964754"/>
<dbReference type="NCBIfam" id="TIGR00614">
    <property type="entry name" value="recQ_fam"/>
    <property type="match status" value="1"/>
</dbReference>
<dbReference type="FunFam" id="3.40.50.300:FF:000340">
    <property type="entry name" value="Bloom syndrome, RecQ helicase"/>
    <property type="match status" value="1"/>
</dbReference>
<reference evidence="16" key="2">
    <citation type="submission" date="2024-02" db="EMBL/GenBank/DDBJ databases">
        <title>Comparative genomics of Cryptococcus and Kwoniella reveals pathogenesis evolution and contrasting modes of karyotype evolution via chromosome fusion or intercentromeric recombination.</title>
        <authorList>
            <person name="Coelho M.A."/>
            <person name="David-Palma M."/>
            <person name="Shea T."/>
            <person name="Bowers K."/>
            <person name="McGinley-Smith S."/>
            <person name="Mohammad A.W."/>
            <person name="Gnirke A."/>
            <person name="Yurkov A.M."/>
            <person name="Nowrousian M."/>
            <person name="Sun S."/>
            <person name="Cuomo C.A."/>
            <person name="Heitman J."/>
        </authorList>
    </citation>
    <scope>NUCLEOTIDE SEQUENCE</scope>
    <source>
        <strain evidence="16">CBS 10117</strain>
    </source>
</reference>
<dbReference type="KEGG" id="kdj:28964754"/>
<dbReference type="EMBL" id="CP144530">
    <property type="protein sequence ID" value="WWC58509.1"/>
    <property type="molecule type" value="Genomic_DNA"/>
</dbReference>
<name>A0AAJ8KHK6_9TREE</name>
<feature type="domain" description="Helicase C-terminal" evidence="15">
    <location>
        <begin position="659"/>
        <end position="812"/>
    </location>
</feature>
<evidence type="ECO:0000256" key="4">
    <source>
        <dbReference type="ARBA" id="ARBA00022741"/>
    </source>
</evidence>
<dbReference type="GO" id="GO:0005737">
    <property type="term" value="C:cytoplasm"/>
    <property type="evidence" value="ECO:0007669"/>
    <property type="project" value="TreeGrafter"/>
</dbReference>
<dbReference type="InterPro" id="IPR002121">
    <property type="entry name" value="HRDC_dom"/>
</dbReference>
<dbReference type="InterPro" id="IPR018982">
    <property type="entry name" value="RQC_domain"/>
</dbReference>
<dbReference type="FunFam" id="3.40.50.300:FF:001389">
    <property type="entry name" value="ATP-dependent DNA helicase RecQ"/>
    <property type="match status" value="1"/>
</dbReference>
<dbReference type="InterPro" id="IPR036388">
    <property type="entry name" value="WH-like_DNA-bd_sf"/>
</dbReference>
<dbReference type="PROSITE" id="PS51194">
    <property type="entry name" value="HELICASE_CTER"/>
    <property type="match status" value="1"/>
</dbReference>
<feature type="region of interest" description="Disordered" evidence="13">
    <location>
        <begin position="381"/>
        <end position="421"/>
    </location>
</feature>
<comment type="catalytic activity">
    <reaction evidence="11">
        <text>Couples ATP hydrolysis with the unwinding of duplex DNA by translocating in the 3'-5' direction.</text>
        <dbReference type="EC" id="5.6.2.4"/>
    </reaction>
</comment>
<sequence>MSTPRNNLHEVMAKMQGGKASPSSSNTMASSSRSEPVRTPSSFQVAKPLHMTNHHISNIPGVKQSRVIPLPRPKAISTPSSASQSKIDSTGNSIKPSDHLMTPSTTVGSPFLALDKGKGKEMTSAGSTVKPKSSKFASWSDEKLNGEIVRLMEERDALKDKKMAILKGEAEDDGDEFIDESIEFLTRKINALKEEKNIRKETPVLATSQAAHPFPPQSSGSTMVSDPRTKYPTPDTVSSSRSRAVVEEWQGKRPLGPSSDDIEHPALVHPFSGHTANISEPPQAGPSRSRGLRTIMPQPSHDDYDMAMAEGGLDEEQEEDYPDPDVMLIPPSSPPPRAVTPPRSKRQTQSQSRSQLASSKAKAMAMAEMEDLPVEEIFSSPIQPISNLPPPRAEASQPRAILGGPGPSSSQAKSRSTQVPVQRKIQVEKTYPWTKEVETKLRHVFKLPNFRKHQKEAINETMAGKDVFVLMPTGGGKSLTYQLPAICSMGKTRGVTFVVSPLISLINDQSRHLCNLNIPAIAYTGDMTQKDKNLAHEELSRPEPYTRVVYVTPEMLTMGCHIKSILRNLLQKRRLARFVIDEAHCVSQWGHDFRADYLKLGGLRQDYPGVPIMALTATAQNKVEEDIIRSLGIKGCGVLRQSFNRPNLHYEVRPKTKKVIDEIVAFIRTQGEQASGIIYCNSRDGCENLAKQLRDDYQLEAHHYHAGMSKGDRRKIQEGWQEHHFEIIVATIAFGMGIDKPDVRYVIHHSLPRSLEGYYQETGRAGRDGNPSSCILYYTFGDGKKVLNQIDQDKNLSRDQKERQKASMNEVLRYCANKADCRRAQVLSFFNETFDPQDCNHGCDVCLRREDDVFTTKDVTSHAVKVIQMIQNFHKDDRITIVNAAECFKGVRGSSGKGLDQNPFFGAGSEWSRADGERLIQTLVIEGILAEFCVASAAGWTNAYLELGKKYKPYLNGSATLKMDFRQASPRKQPAKKTISRAGSKVQMGIDNYAQKVSNPISRKRSHQQILAEEAEFDNSHWGDTDEDEDQDYVPDDPIQIDDDDDDGGGNGDTEKDDDDLPQSVKRRKSGNVNVNAQALTTRKEIGKSLVPRGAISVSSTSSAGAGVGTRVAKGVDRSGNKSPVEICFEALKKMRESVMTDNKTAPRLADEMLQYIAATMPATGAALKECDGMTSAHLKTWSTRILGICIRQRPAYHASDPAVAPLATVSARSASAASSTSSSAAAKKSVITEMRGKYQYNPKTATSAKTSTSTSTSTPLKRASTLAALVTKNGKTLNGQLTLSNKINGGSSADRANGVRPVLVSQKTNTRKDKF</sequence>
<evidence type="ECO:0000256" key="2">
    <source>
        <dbReference type="ARBA" id="ARBA00004123"/>
    </source>
</evidence>
<feature type="domain" description="Helicase ATP-binding" evidence="14">
    <location>
        <begin position="458"/>
        <end position="637"/>
    </location>
</feature>
<dbReference type="InterPro" id="IPR032284">
    <property type="entry name" value="RecQ_Zn-bd"/>
</dbReference>
<dbReference type="GO" id="GO:0016787">
    <property type="term" value="F:hydrolase activity"/>
    <property type="evidence" value="ECO:0007669"/>
    <property type="project" value="UniProtKB-KW"/>
</dbReference>
<dbReference type="GO" id="GO:0005694">
    <property type="term" value="C:chromosome"/>
    <property type="evidence" value="ECO:0007669"/>
    <property type="project" value="TreeGrafter"/>
</dbReference>
<dbReference type="Pfam" id="PF00570">
    <property type="entry name" value="HRDC"/>
    <property type="match status" value="1"/>
</dbReference>
<keyword evidence="10" id="KW-0539">Nucleus</keyword>
<feature type="compositionally biased region" description="Low complexity" evidence="13">
    <location>
        <begin position="1244"/>
        <end position="1259"/>
    </location>
</feature>
<dbReference type="EC" id="5.6.2.4" evidence="12"/>
<dbReference type="PANTHER" id="PTHR13710:SF153">
    <property type="entry name" value="RECQ-LIKE DNA HELICASE BLM"/>
    <property type="match status" value="1"/>
</dbReference>
<gene>
    <name evidence="16" type="ORF">I303_101052</name>
</gene>
<reference evidence="16" key="1">
    <citation type="submission" date="2013-07" db="EMBL/GenBank/DDBJ databases">
        <authorList>
            <consortium name="The Broad Institute Genome Sequencing Platform"/>
            <person name="Cuomo C."/>
            <person name="Litvintseva A."/>
            <person name="Chen Y."/>
            <person name="Heitman J."/>
            <person name="Sun S."/>
            <person name="Springer D."/>
            <person name="Dromer F."/>
            <person name="Young S.K."/>
            <person name="Zeng Q."/>
            <person name="Gargeya S."/>
            <person name="Fitzgerald M."/>
            <person name="Abouelleil A."/>
            <person name="Alvarado L."/>
            <person name="Berlin A.M."/>
            <person name="Chapman S.B."/>
            <person name="Dewar J."/>
            <person name="Goldberg J."/>
            <person name="Griggs A."/>
            <person name="Gujja S."/>
            <person name="Hansen M."/>
            <person name="Howarth C."/>
            <person name="Imamovic A."/>
            <person name="Larimer J."/>
            <person name="McCowan C."/>
            <person name="Murphy C."/>
            <person name="Pearson M."/>
            <person name="Priest M."/>
            <person name="Roberts A."/>
            <person name="Saif S."/>
            <person name="Shea T."/>
            <person name="Sykes S."/>
            <person name="Wortman J."/>
            <person name="Nusbaum C."/>
            <person name="Birren B."/>
        </authorList>
    </citation>
    <scope>NUCLEOTIDE SEQUENCE</scope>
    <source>
        <strain evidence="16">CBS 10117</strain>
    </source>
</reference>
<dbReference type="Pfam" id="PF16124">
    <property type="entry name" value="RecQ_Zn_bind"/>
    <property type="match status" value="1"/>
</dbReference>
<feature type="compositionally biased region" description="Acidic residues" evidence="13">
    <location>
        <begin position="312"/>
        <end position="323"/>
    </location>
</feature>
<feature type="compositionally biased region" description="Polar residues" evidence="13">
    <location>
        <begin position="77"/>
        <end position="95"/>
    </location>
</feature>
<evidence type="ECO:0000256" key="11">
    <source>
        <dbReference type="ARBA" id="ARBA00034617"/>
    </source>
</evidence>